<dbReference type="Gene3D" id="1.20.1270.50">
    <property type="entry name" value="Glycoside hydrolase family 38, central domain"/>
    <property type="match status" value="1"/>
</dbReference>
<evidence type="ECO:0000256" key="1">
    <source>
        <dbReference type="ARBA" id="ARBA00009792"/>
    </source>
</evidence>
<dbReference type="Pfam" id="PF01074">
    <property type="entry name" value="Glyco_hydro_38N"/>
    <property type="match status" value="1"/>
</dbReference>
<dbReference type="InterPro" id="IPR027291">
    <property type="entry name" value="Glyco_hydro_38_N_sf"/>
</dbReference>
<dbReference type="PANTHER" id="PTHR46017">
    <property type="entry name" value="ALPHA-MANNOSIDASE 2C1"/>
    <property type="match status" value="1"/>
</dbReference>
<dbReference type="OrthoDB" id="9764050at2"/>
<dbReference type="InterPro" id="IPR037094">
    <property type="entry name" value="Glyco_hydro_38_cen_sf"/>
</dbReference>
<evidence type="ECO:0000313" key="6">
    <source>
        <dbReference type="EMBL" id="KJY55741.1"/>
    </source>
</evidence>
<evidence type="ECO:0000256" key="4">
    <source>
        <dbReference type="ARBA" id="ARBA00023295"/>
    </source>
</evidence>
<evidence type="ECO:0000313" key="7">
    <source>
        <dbReference type="Proteomes" id="UP000033531"/>
    </source>
</evidence>
<name>A0A0F4LDV7_9LACO</name>
<dbReference type="GO" id="GO:0030246">
    <property type="term" value="F:carbohydrate binding"/>
    <property type="evidence" value="ECO:0007669"/>
    <property type="project" value="InterPro"/>
</dbReference>
<dbReference type="RefSeq" id="WP_046325519.1">
    <property type="nucleotide sequence ID" value="NZ_JBHTMT010000004.1"/>
</dbReference>
<dbReference type="GO" id="GO:0046872">
    <property type="term" value="F:metal ion binding"/>
    <property type="evidence" value="ECO:0007669"/>
    <property type="project" value="UniProtKB-KW"/>
</dbReference>
<keyword evidence="3" id="KW-0378">Hydrolase</keyword>
<dbReference type="PATRIC" id="fig|1218507.3.peg.1783"/>
<dbReference type="GO" id="GO:0006013">
    <property type="term" value="P:mannose metabolic process"/>
    <property type="evidence" value="ECO:0007669"/>
    <property type="project" value="InterPro"/>
</dbReference>
<comment type="caution">
    <text evidence="6">The sequence shown here is derived from an EMBL/GenBank/DDBJ whole genome shotgun (WGS) entry which is preliminary data.</text>
</comment>
<dbReference type="SUPFAM" id="SSF88688">
    <property type="entry name" value="Families 57/38 glycoside transferase middle domain"/>
    <property type="match status" value="1"/>
</dbReference>
<protein>
    <submittedName>
        <fullName evidence="6">Alpha-mannosidase (GH38)</fullName>
    </submittedName>
</protein>
<organism evidence="6 7">
    <name type="scientific">Lactobacillus melliventris</name>
    <dbReference type="NCBI Taxonomy" id="1218507"/>
    <lineage>
        <taxon>Bacteria</taxon>
        <taxon>Bacillati</taxon>
        <taxon>Bacillota</taxon>
        <taxon>Bacilli</taxon>
        <taxon>Lactobacillales</taxon>
        <taxon>Lactobacillaceae</taxon>
        <taxon>Lactobacillus</taxon>
    </lineage>
</organism>
<dbReference type="InterPro" id="IPR028995">
    <property type="entry name" value="Glyco_hydro_57/38_cen_sf"/>
</dbReference>
<dbReference type="CDD" id="cd10815">
    <property type="entry name" value="GH38N_AMII_EcMngB_like"/>
    <property type="match status" value="1"/>
</dbReference>
<dbReference type="InterPro" id="IPR011682">
    <property type="entry name" value="Glyco_hydro_38_C"/>
</dbReference>
<dbReference type="AlphaFoldDB" id="A0A0F4LDV7"/>
<keyword evidence="2" id="KW-0479">Metal-binding</keyword>
<dbReference type="InterPro" id="IPR000602">
    <property type="entry name" value="Glyco_hydro_38_N"/>
</dbReference>
<dbReference type="SUPFAM" id="SSF74650">
    <property type="entry name" value="Galactose mutarotase-like"/>
    <property type="match status" value="1"/>
</dbReference>
<dbReference type="Proteomes" id="UP000033531">
    <property type="component" value="Unassembled WGS sequence"/>
</dbReference>
<dbReference type="EMBL" id="JXLI01000013">
    <property type="protein sequence ID" value="KJY55741.1"/>
    <property type="molecule type" value="Genomic_DNA"/>
</dbReference>
<evidence type="ECO:0000256" key="3">
    <source>
        <dbReference type="ARBA" id="ARBA00022801"/>
    </source>
</evidence>
<proteinExistence type="inferred from homology"/>
<dbReference type="Gene3D" id="3.20.110.10">
    <property type="entry name" value="Glycoside hydrolase 38, N terminal domain"/>
    <property type="match status" value="1"/>
</dbReference>
<dbReference type="SUPFAM" id="SSF88713">
    <property type="entry name" value="Glycoside hydrolase/deacetylase"/>
    <property type="match status" value="1"/>
</dbReference>
<comment type="similarity">
    <text evidence="1">Belongs to the glycosyl hydrolase 38 family.</text>
</comment>
<dbReference type="GO" id="GO:0004559">
    <property type="term" value="F:alpha-mannosidase activity"/>
    <property type="evidence" value="ECO:0007669"/>
    <property type="project" value="InterPro"/>
</dbReference>
<dbReference type="InterPro" id="IPR015341">
    <property type="entry name" value="Glyco_hydro_38_cen"/>
</dbReference>
<evidence type="ECO:0000256" key="2">
    <source>
        <dbReference type="ARBA" id="ARBA00022723"/>
    </source>
</evidence>
<sequence length="865" mass="99968">MHKREIYVVPHFHWDREWYFSTEESQVLLVKDMEEILDKLADDPDYKAYVLDGQTVVLEDYLSVCPENFNRIKKFVQEGRLKVGPWYTQTDENIVSGESLTRNLLYGFKDSHKFGNPMMIGYVPDPFGQSAQMPMILNQFQIKKSLFWRGFSDSKGTNSSEFYWKTDNGYKVLAENFPLGYAIGKYLETDSKKLKDRMDKIFDILDSRAFGKYELLPNGHDQMPIQKNIDYIIKKLNKLYPDRHFCLSDFETFFDKISSEQDLPTVQGEMLDGKISRIHRSIYSTRMDLKEQNTKIENEITNLLEPLASLAKSLGFSYEHGLIESIWKGLMKNQAHDSIGNCVSDEVNKEIGLRYMVTQQKVESLIKLYIRLISESIDQAKSSPHLVIFNLNKERRKKLVTATIVTKEDCFTLTDSANNLVPFDVISHEFLNPGLVDRQLVANNNYQPFHKFTIEFEYTFDGMGYEMLNIVPDKNEVMSYGHKVDEINTRFYGITFNNNGAINIKNKETGKTNSNIIILEDSADVGDEYDYSPLKGDSSLYSVNSSSNVCINIMEYKNSYHAEIKYDWSIPKDVESRQKKVNNGLIKVKIGLTVSKFSKNISVNLNIDNQAKEHRLRLLIPTNIKSKFSIADNQFGKIKRPVIDPNLKNWKKENWCERPDTIFPFLTYISLTDSNTTFSVFTNSSREYQVAGKDYDCIAITLFRSIGQLGKPNLMRRPGRPSGIEVSTPDSEMIGNLFLDFALRIDNEKFEKCEIAREAKQYLTPILSYNLNGYYALKLNDTGKKLKNSLRINVNKMLGDLQYGVISTIKLSENNKNFLYRVYNPTDRKLKIPQEFDQFTLDENEKNNNQIYLMPNEVITLGTKI</sequence>
<evidence type="ECO:0000259" key="5">
    <source>
        <dbReference type="SMART" id="SM00872"/>
    </source>
</evidence>
<dbReference type="Gene3D" id="2.70.98.30">
    <property type="entry name" value="Golgi alpha-mannosidase II, domain 4"/>
    <property type="match status" value="1"/>
</dbReference>
<dbReference type="Pfam" id="PF09261">
    <property type="entry name" value="Alpha-mann_mid"/>
    <property type="match status" value="1"/>
</dbReference>
<dbReference type="InterPro" id="IPR011013">
    <property type="entry name" value="Gal_mutarotase_sf_dom"/>
</dbReference>
<dbReference type="HOGENOM" id="CLU_003442_2_1_9"/>
<dbReference type="GO" id="GO:0009313">
    <property type="term" value="P:oligosaccharide catabolic process"/>
    <property type="evidence" value="ECO:0007669"/>
    <property type="project" value="TreeGrafter"/>
</dbReference>
<accession>A0A0F4LDV7</accession>
<reference evidence="6 7" key="1">
    <citation type="submission" date="2015-01" db="EMBL/GenBank/DDBJ databases">
        <title>Comparative genomics of the lactic acid bacteria isolated from the honey bee gut.</title>
        <authorList>
            <person name="Ellegaard K.M."/>
            <person name="Tamarit D."/>
            <person name="Javelind E."/>
            <person name="Olofsson T."/>
            <person name="Andersson S.G."/>
            <person name="Vasquez A."/>
        </authorList>
    </citation>
    <scope>NUCLEOTIDE SEQUENCE [LARGE SCALE GENOMIC DNA]</scope>
    <source>
        <strain evidence="6 7">Hma8</strain>
    </source>
</reference>
<feature type="domain" description="Glycoside hydrolase family 38 central" evidence="5">
    <location>
        <begin position="277"/>
        <end position="355"/>
    </location>
</feature>
<dbReference type="SMART" id="SM00872">
    <property type="entry name" value="Alpha-mann_mid"/>
    <property type="match status" value="1"/>
</dbReference>
<gene>
    <name evidence="6" type="ORF">JF74_15900</name>
</gene>
<dbReference type="Pfam" id="PF07748">
    <property type="entry name" value="Glyco_hydro_38C"/>
    <property type="match status" value="1"/>
</dbReference>
<dbReference type="STRING" id="1218507.JF74_15900"/>
<dbReference type="InterPro" id="IPR011330">
    <property type="entry name" value="Glyco_hydro/deAcase_b/a-brl"/>
</dbReference>
<dbReference type="PANTHER" id="PTHR46017:SF2">
    <property type="entry name" value="MANNOSYLGLYCERATE HYDROLASE"/>
    <property type="match status" value="1"/>
</dbReference>
<keyword evidence="4" id="KW-0326">Glycosidase</keyword>